<comment type="similarity">
    <text evidence="2">Belongs to the MgtC/SapB family.</text>
</comment>
<protein>
    <recommendedName>
        <fullName evidence="8">MgtC/SapB/SrpB/YhiD N-terminal domain-containing protein</fullName>
    </recommendedName>
</protein>
<evidence type="ECO:0000256" key="2">
    <source>
        <dbReference type="ARBA" id="ARBA00009298"/>
    </source>
</evidence>
<feature type="transmembrane region" description="Helical" evidence="7">
    <location>
        <begin position="43"/>
        <end position="62"/>
    </location>
</feature>
<feature type="transmembrane region" description="Helical" evidence="7">
    <location>
        <begin position="125"/>
        <end position="142"/>
    </location>
</feature>
<feature type="transmembrane region" description="Helical" evidence="7">
    <location>
        <begin position="74"/>
        <end position="92"/>
    </location>
</feature>
<dbReference type="Proteomes" id="UP001424741">
    <property type="component" value="Unassembled WGS sequence"/>
</dbReference>
<proteinExistence type="inferred from homology"/>
<feature type="domain" description="MgtC/SapB/SrpB/YhiD N-terminal" evidence="8">
    <location>
        <begin position="19"/>
        <end position="144"/>
    </location>
</feature>
<dbReference type="EMBL" id="BAABRL010000002">
    <property type="protein sequence ID" value="GAA5494825.1"/>
    <property type="molecule type" value="Genomic_DNA"/>
</dbReference>
<evidence type="ECO:0000259" key="8">
    <source>
        <dbReference type="Pfam" id="PF02308"/>
    </source>
</evidence>
<sequence>MLEKISEFLPQIQDIGRALAACILAFPIGLHRESHEKNAGLRTYPLVAVTCCIFVLVGKSLVPSEGIEHDAAARLIAGVMTGLGFLGGGAILKNNESVKGTATAITLWGTGAIGVACAFNRFDLAILLSALMYVSLVLLAPLKKKVKNHQSER</sequence>
<evidence type="ECO:0000313" key="9">
    <source>
        <dbReference type="EMBL" id="GAA5494825.1"/>
    </source>
</evidence>
<keyword evidence="6 7" id="KW-0472">Membrane</keyword>
<dbReference type="PANTHER" id="PTHR33778">
    <property type="entry name" value="PROTEIN MGTC"/>
    <property type="match status" value="1"/>
</dbReference>
<evidence type="ECO:0000256" key="5">
    <source>
        <dbReference type="ARBA" id="ARBA00022989"/>
    </source>
</evidence>
<evidence type="ECO:0000313" key="10">
    <source>
        <dbReference type="Proteomes" id="UP001424741"/>
    </source>
</evidence>
<evidence type="ECO:0000256" key="6">
    <source>
        <dbReference type="ARBA" id="ARBA00023136"/>
    </source>
</evidence>
<evidence type="ECO:0000256" key="1">
    <source>
        <dbReference type="ARBA" id="ARBA00004651"/>
    </source>
</evidence>
<comment type="caution">
    <text evidence="9">The sequence shown here is derived from an EMBL/GenBank/DDBJ whole genome shotgun (WGS) entry which is preliminary data.</text>
</comment>
<accession>A0ABP9UYL2</accession>
<keyword evidence="3" id="KW-1003">Cell membrane</keyword>
<dbReference type="PRINTS" id="PR01837">
    <property type="entry name" value="MGTCSAPBPROT"/>
</dbReference>
<organism evidence="9 10">
    <name type="scientific">Rubritalea halochordaticola</name>
    <dbReference type="NCBI Taxonomy" id="714537"/>
    <lineage>
        <taxon>Bacteria</taxon>
        <taxon>Pseudomonadati</taxon>
        <taxon>Verrucomicrobiota</taxon>
        <taxon>Verrucomicrobiia</taxon>
        <taxon>Verrucomicrobiales</taxon>
        <taxon>Rubritaleaceae</taxon>
        <taxon>Rubritalea</taxon>
    </lineage>
</organism>
<reference evidence="9 10" key="1">
    <citation type="submission" date="2024-02" db="EMBL/GenBank/DDBJ databases">
        <title>Rubritalea halochordaticola NBRC 107102.</title>
        <authorList>
            <person name="Ichikawa N."/>
            <person name="Katano-Makiyama Y."/>
            <person name="Hidaka K."/>
        </authorList>
    </citation>
    <scope>NUCLEOTIDE SEQUENCE [LARGE SCALE GENOMIC DNA]</scope>
    <source>
        <strain evidence="9 10">NBRC 107102</strain>
    </source>
</reference>
<keyword evidence="10" id="KW-1185">Reference proteome</keyword>
<name>A0ABP9UYL2_9BACT</name>
<dbReference type="InterPro" id="IPR049177">
    <property type="entry name" value="MgtC_SapB_SrpB_YhiD_N"/>
</dbReference>
<comment type="subcellular location">
    <subcellularLocation>
        <location evidence="1">Cell membrane</location>
        <topology evidence="1">Multi-pass membrane protein</topology>
    </subcellularLocation>
</comment>
<dbReference type="Pfam" id="PF02308">
    <property type="entry name" value="MgtC"/>
    <property type="match status" value="1"/>
</dbReference>
<dbReference type="InterPro" id="IPR003416">
    <property type="entry name" value="MgtC/SapB/SrpB/YhiD_fam"/>
</dbReference>
<keyword evidence="5 7" id="KW-1133">Transmembrane helix</keyword>
<gene>
    <name evidence="9" type="ORF">Rhal01_00989</name>
</gene>
<feature type="transmembrane region" description="Helical" evidence="7">
    <location>
        <begin position="15"/>
        <end position="31"/>
    </location>
</feature>
<dbReference type="RefSeq" id="WP_346187716.1">
    <property type="nucleotide sequence ID" value="NZ_BAABRL010000002.1"/>
</dbReference>
<evidence type="ECO:0000256" key="3">
    <source>
        <dbReference type="ARBA" id="ARBA00022475"/>
    </source>
</evidence>
<dbReference type="PANTHER" id="PTHR33778:SF1">
    <property type="entry name" value="MAGNESIUM TRANSPORTER YHID-RELATED"/>
    <property type="match status" value="1"/>
</dbReference>
<evidence type="ECO:0000256" key="4">
    <source>
        <dbReference type="ARBA" id="ARBA00022692"/>
    </source>
</evidence>
<keyword evidence="4 7" id="KW-0812">Transmembrane</keyword>
<evidence type="ECO:0000256" key="7">
    <source>
        <dbReference type="SAM" id="Phobius"/>
    </source>
</evidence>
<feature type="transmembrane region" description="Helical" evidence="7">
    <location>
        <begin position="101"/>
        <end position="119"/>
    </location>
</feature>